<comment type="caution">
    <text evidence="4">The sequence shown here is derived from an EMBL/GenBank/DDBJ whole genome shotgun (WGS) entry which is preliminary data.</text>
</comment>
<protein>
    <submittedName>
        <fullName evidence="4">p-hydroxybenzoate 3-monooxygenase</fullName>
    </submittedName>
</protein>
<evidence type="ECO:0000313" key="4">
    <source>
        <dbReference type="EMBL" id="TWD77241.1"/>
    </source>
</evidence>
<dbReference type="Pfam" id="PF01494">
    <property type="entry name" value="FAD_binding_3"/>
    <property type="match status" value="1"/>
</dbReference>
<evidence type="ECO:0000259" key="3">
    <source>
        <dbReference type="Pfam" id="PF01494"/>
    </source>
</evidence>
<dbReference type="NCBIfam" id="TIGR02360">
    <property type="entry name" value="pbenz_hydroxyl"/>
    <property type="match status" value="1"/>
</dbReference>
<name>A0A561BEB6_9BURK</name>
<dbReference type="OrthoDB" id="8672648at2"/>
<keyword evidence="4" id="KW-0503">Monooxygenase</keyword>
<dbReference type="InterPro" id="IPR036188">
    <property type="entry name" value="FAD/NAD-bd_sf"/>
</dbReference>
<organism evidence="4 5">
    <name type="scientific">Variovorax beijingensis</name>
    <dbReference type="NCBI Taxonomy" id="2496117"/>
    <lineage>
        <taxon>Bacteria</taxon>
        <taxon>Pseudomonadati</taxon>
        <taxon>Pseudomonadota</taxon>
        <taxon>Betaproteobacteria</taxon>
        <taxon>Burkholderiales</taxon>
        <taxon>Comamonadaceae</taxon>
        <taxon>Variovorax</taxon>
    </lineage>
</organism>
<dbReference type="InterPro" id="IPR050631">
    <property type="entry name" value="PheA/TfdB_FAD_monoxygenase"/>
</dbReference>
<dbReference type="PANTHER" id="PTHR43476">
    <property type="entry name" value="3-(3-HYDROXY-PHENYL)PROPIONATE/3-HYDROXYCINNAMIC ACID HYDROXYLASE"/>
    <property type="match status" value="1"/>
</dbReference>
<dbReference type="AlphaFoldDB" id="A0A561BEB6"/>
<evidence type="ECO:0000256" key="2">
    <source>
        <dbReference type="ARBA" id="ARBA00023027"/>
    </source>
</evidence>
<feature type="domain" description="FAD-binding" evidence="3">
    <location>
        <begin position="2"/>
        <end position="344"/>
    </location>
</feature>
<dbReference type="GO" id="GO:0018659">
    <property type="term" value="F:4-hydroxybenzoate 3-monooxygenase activity"/>
    <property type="evidence" value="ECO:0007669"/>
    <property type="project" value="InterPro"/>
</dbReference>
<dbReference type="Gene3D" id="3.30.9.10">
    <property type="entry name" value="D-Amino Acid Oxidase, subunit A, domain 2"/>
    <property type="match status" value="1"/>
</dbReference>
<dbReference type="Gene3D" id="3.50.50.60">
    <property type="entry name" value="FAD/NAD(P)-binding domain"/>
    <property type="match status" value="1"/>
</dbReference>
<sequence>MKTQVAIIGAGPAGLMLSQILHLQGIESIVLETRSREAIEATIRAGVLEQGTVDLMKEIGAGARMEREGFRHEGTILRFDGIDRRIDFPELTGGKAVMVYAQHEVIKDLVAVRLASGGDIRFEVSDVSLHGLDSTSPSVRFRQPGGELQTIEADFIAGCDGTQGVSRPSIPKSVLKGFERLYPFGWLGILCKAPPSSDELIYALSERGFALVSTRSPEVQRMYLQCEPTDKIENWSDDRIWSELRARLATRDGWAPIEGEIFSKTVVGMRSFVTEPMQYGRLFLAGDAAHVVPPTGAKGLNLAVADVRVLARAFGEFYESGREELLERYSDIALRRIWKAQRFSWWMTSMLHRFPGADEFQHKVQIAELDYVTGSRAASTALAENYVGLPFDEIAH</sequence>
<dbReference type="Proteomes" id="UP000319722">
    <property type="component" value="Unassembled WGS sequence"/>
</dbReference>
<evidence type="ECO:0000313" key="5">
    <source>
        <dbReference type="Proteomes" id="UP000319722"/>
    </source>
</evidence>
<proteinExistence type="predicted"/>
<dbReference type="PRINTS" id="PR00420">
    <property type="entry name" value="RNGMNOXGNASE"/>
</dbReference>
<evidence type="ECO:0000256" key="1">
    <source>
        <dbReference type="ARBA" id="ARBA00023002"/>
    </source>
</evidence>
<reference evidence="4 5" key="1">
    <citation type="submission" date="2019-06" db="EMBL/GenBank/DDBJ databases">
        <title>Sorghum-associated microbial communities from plants grown in Nebraska, USA.</title>
        <authorList>
            <person name="Schachtman D."/>
        </authorList>
    </citation>
    <scope>NUCLEOTIDE SEQUENCE [LARGE SCALE GENOMIC DNA]</scope>
    <source>
        <strain evidence="4 5">T529</strain>
    </source>
</reference>
<dbReference type="InterPro" id="IPR012733">
    <property type="entry name" value="HB_mOase"/>
</dbReference>
<dbReference type="NCBIfam" id="NF006091">
    <property type="entry name" value="PRK08243.1"/>
    <property type="match status" value="1"/>
</dbReference>
<keyword evidence="2" id="KW-0520">NAD</keyword>
<keyword evidence="1" id="KW-0560">Oxidoreductase</keyword>
<accession>A0A561BEB6</accession>
<dbReference type="GO" id="GO:0043639">
    <property type="term" value="P:benzoate catabolic process"/>
    <property type="evidence" value="ECO:0007669"/>
    <property type="project" value="InterPro"/>
</dbReference>
<dbReference type="InterPro" id="IPR002938">
    <property type="entry name" value="FAD-bd"/>
</dbReference>
<gene>
    <name evidence="4" type="ORF">FB547_110203</name>
</gene>
<dbReference type="SUPFAM" id="SSF54373">
    <property type="entry name" value="FAD-linked reductases, C-terminal domain"/>
    <property type="match status" value="1"/>
</dbReference>
<dbReference type="EMBL" id="VIVL01000010">
    <property type="protein sequence ID" value="TWD77241.1"/>
    <property type="molecule type" value="Genomic_DNA"/>
</dbReference>
<dbReference type="RefSeq" id="WP_145746459.1">
    <property type="nucleotide sequence ID" value="NZ_VIVL01000010.1"/>
</dbReference>
<dbReference type="GO" id="GO:0071949">
    <property type="term" value="F:FAD binding"/>
    <property type="evidence" value="ECO:0007669"/>
    <property type="project" value="InterPro"/>
</dbReference>
<dbReference type="SUPFAM" id="SSF51905">
    <property type="entry name" value="FAD/NAD(P)-binding domain"/>
    <property type="match status" value="1"/>
</dbReference>
<dbReference type="PANTHER" id="PTHR43476:SF4">
    <property type="entry name" value="BLR0106 PROTEIN"/>
    <property type="match status" value="1"/>
</dbReference>